<sequence length="272" mass="30559">MRLALVLAVIYTTTSMPMLKQKSSESSESDEDDDGEKWACGTDAFTMYLSENQIELDCPHLKKNVNQCCIRHDNCYDDQLGRKHCDETFCSCLDVATKGSEVCNTENAPLFCGMVQQFGAEAYRRSGNHTDLNETIADELQEIANVTANITASHSSNDTDYDYESTVRMRLALVLAVISITTSMPTVKQKTFESSESEEDDDNEKWACGTDAFTMYLSKKKIEMSCPHLKKGVNQCCIRHDHCYDDQLGQKYCDETFCSCLDVSSQGLLYTT</sequence>
<feature type="signal peptide" evidence="1">
    <location>
        <begin position="1"/>
        <end position="15"/>
    </location>
</feature>
<dbReference type="AlphaFoldDB" id="A0A3P8D0U2"/>
<dbReference type="GO" id="GO:0004623">
    <property type="term" value="F:phospholipase A2 activity"/>
    <property type="evidence" value="ECO:0007669"/>
    <property type="project" value="InterPro"/>
</dbReference>
<organism evidence="2">
    <name type="scientific">Heligmosomoides polygyrus</name>
    <name type="common">Parasitic roundworm</name>
    <dbReference type="NCBI Taxonomy" id="6339"/>
    <lineage>
        <taxon>Eukaryota</taxon>
        <taxon>Metazoa</taxon>
        <taxon>Ecdysozoa</taxon>
        <taxon>Nematoda</taxon>
        <taxon>Chromadorea</taxon>
        <taxon>Rhabditida</taxon>
        <taxon>Rhabditina</taxon>
        <taxon>Rhabditomorpha</taxon>
        <taxon>Strongyloidea</taxon>
        <taxon>Heligmosomidae</taxon>
        <taxon>Heligmosomoides</taxon>
    </lineage>
</organism>
<keyword evidence="3" id="KW-1185">Reference proteome</keyword>
<name>A0A3P8D0U2_HELPZ</name>
<evidence type="ECO:0000313" key="2">
    <source>
        <dbReference type="EMBL" id="VDO89912.1"/>
    </source>
</evidence>
<accession>A0A3P8D0U2</accession>
<dbReference type="Proteomes" id="UP000050761">
    <property type="component" value="Unassembled WGS sequence"/>
</dbReference>
<dbReference type="EMBL" id="UZAH01027236">
    <property type="protein sequence ID" value="VDO89912.1"/>
    <property type="molecule type" value="Genomic_DNA"/>
</dbReference>
<reference evidence="4" key="2">
    <citation type="submission" date="2019-09" db="UniProtKB">
        <authorList>
            <consortium name="WormBaseParasite"/>
        </authorList>
    </citation>
    <scope>IDENTIFICATION</scope>
</reference>
<keyword evidence="1" id="KW-0732">Signal</keyword>
<dbReference type="PANTHER" id="PTHR34228">
    <property type="entry name" value="PROTEIN CBG09474-RELATED"/>
    <property type="match status" value="1"/>
</dbReference>
<dbReference type="OrthoDB" id="5781547at2759"/>
<dbReference type="InterPro" id="IPR036444">
    <property type="entry name" value="PLipase_A2_dom_sf"/>
</dbReference>
<evidence type="ECO:0000313" key="4">
    <source>
        <dbReference type="WBParaSite" id="HPBE_0001180401-mRNA-1"/>
    </source>
</evidence>
<gene>
    <name evidence="2" type="ORF">HPBE_LOCUS11805</name>
</gene>
<dbReference type="SUPFAM" id="SSF48619">
    <property type="entry name" value="Phospholipase A2, PLA2"/>
    <property type="match status" value="2"/>
</dbReference>
<dbReference type="GO" id="GO:0006644">
    <property type="term" value="P:phospholipid metabolic process"/>
    <property type="evidence" value="ECO:0007669"/>
    <property type="project" value="InterPro"/>
</dbReference>
<evidence type="ECO:0000256" key="1">
    <source>
        <dbReference type="SAM" id="SignalP"/>
    </source>
</evidence>
<proteinExistence type="predicted"/>
<dbReference type="GO" id="GO:0050482">
    <property type="term" value="P:arachidonate secretion"/>
    <property type="evidence" value="ECO:0007669"/>
    <property type="project" value="InterPro"/>
</dbReference>
<reference evidence="2 3" key="1">
    <citation type="submission" date="2018-11" db="EMBL/GenBank/DDBJ databases">
        <authorList>
            <consortium name="Pathogen Informatics"/>
        </authorList>
    </citation>
    <scope>NUCLEOTIDE SEQUENCE [LARGE SCALE GENOMIC DNA]</scope>
</reference>
<dbReference type="InterPro" id="IPR053322">
    <property type="entry name" value="PLA2-like"/>
</dbReference>
<dbReference type="WBParaSite" id="HPBE_0001180401-mRNA-1">
    <property type="protein sequence ID" value="HPBE_0001180401-mRNA-1"/>
    <property type="gene ID" value="HPBE_0001180401"/>
</dbReference>
<evidence type="ECO:0000313" key="3">
    <source>
        <dbReference type="Proteomes" id="UP000050761"/>
    </source>
</evidence>
<protein>
    <submittedName>
        <fullName evidence="4">Phospholipase A(2)</fullName>
    </submittedName>
</protein>
<feature type="chain" id="PRO_5044596688" evidence="1">
    <location>
        <begin position="16"/>
        <end position="272"/>
    </location>
</feature>